<feature type="domain" description="Calpain catalytic" evidence="12">
    <location>
        <begin position="82"/>
        <end position="462"/>
    </location>
</feature>
<evidence type="ECO:0000256" key="6">
    <source>
        <dbReference type="ARBA" id="ARBA00022807"/>
    </source>
</evidence>
<dbReference type="InterPro" id="IPR001300">
    <property type="entry name" value="Peptidase_C2_calpain_cat"/>
</dbReference>
<dbReference type="InterPro" id="IPR022684">
    <property type="entry name" value="Calpain_cysteine_protease"/>
</dbReference>
<evidence type="ECO:0000313" key="13">
    <source>
        <dbReference type="EMBL" id="PAA75239.1"/>
    </source>
</evidence>
<dbReference type="PROSITE" id="PS50203">
    <property type="entry name" value="CALPAIN_CAT"/>
    <property type="match status" value="1"/>
</dbReference>
<evidence type="ECO:0000259" key="11">
    <source>
        <dbReference type="PROSITE" id="PS50199"/>
    </source>
</evidence>
<dbReference type="SUPFAM" id="SSF90209">
    <property type="entry name" value="Ran binding protein zinc finger-like"/>
    <property type="match status" value="1"/>
</dbReference>
<keyword evidence="3" id="KW-0479">Metal-binding</keyword>
<dbReference type="Gene3D" id="3.90.70.10">
    <property type="entry name" value="Cysteine proteinases"/>
    <property type="match status" value="1"/>
</dbReference>
<dbReference type="STRING" id="282301.A0A267FQB9"/>
<dbReference type="InterPro" id="IPR001876">
    <property type="entry name" value="Znf_RanBP2"/>
</dbReference>
<dbReference type="Proteomes" id="UP000215902">
    <property type="component" value="Unassembled WGS sequence"/>
</dbReference>
<dbReference type="GO" id="GO:0005737">
    <property type="term" value="C:cytoplasm"/>
    <property type="evidence" value="ECO:0007669"/>
    <property type="project" value="TreeGrafter"/>
</dbReference>
<evidence type="ECO:0000256" key="8">
    <source>
        <dbReference type="PIRSR" id="PIRSR622684-1"/>
    </source>
</evidence>
<comment type="caution">
    <text evidence="13">The sequence shown here is derived from an EMBL/GenBank/DDBJ whole genome shotgun (WGS) entry which is preliminary data.</text>
</comment>
<feature type="active site" evidence="8 9">
    <location>
        <position position="376"/>
    </location>
</feature>
<dbReference type="PROSITE" id="PS00139">
    <property type="entry name" value="THIOL_PROTEASE_CYS"/>
    <property type="match status" value="1"/>
</dbReference>
<keyword evidence="7" id="KW-0862">Zinc</keyword>
<name>A0A267FQB9_9PLAT</name>
<dbReference type="InterPro" id="IPR000169">
    <property type="entry name" value="Pept_cys_AS"/>
</dbReference>
<evidence type="ECO:0000256" key="1">
    <source>
        <dbReference type="ARBA" id="ARBA00007623"/>
    </source>
</evidence>
<feature type="active site" evidence="8 9">
    <location>
        <position position="212"/>
    </location>
</feature>
<dbReference type="SMART" id="SM00230">
    <property type="entry name" value="CysPc"/>
    <property type="match status" value="1"/>
</dbReference>
<dbReference type="OrthoDB" id="424753at2759"/>
<dbReference type="SMART" id="SM00547">
    <property type="entry name" value="ZnF_RBZ"/>
    <property type="match status" value="1"/>
</dbReference>
<dbReference type="SUPFAM" id="SSF54001">
    <property type="entry name" value="Cysteine proteinases"/>
    <property type="match status" value="1"/>
</dbReference>
<evidence type="ECO:0000256" key="9">
    <source>
        <dbReference type="PROSITE-ProRule" id="PRU00239"/>
    </source>
</evidence>
<evidence type="ECO:0000313" key="14">
    <source>
        <dbReference type="Proteomes" id="UP000215902"/>
    </source>
</evidence>
<sequence length="728" mass="80880">SESTKTKASAWTCPACTLINQTENAVCSACDAPKSSGSATSAVAHPGRQASLASADVQREAELRARERVDELRALCRSAGEVFVDDEFPPGDRALYGLGGRHRRRVAEEDQPDGGQLPCGIRWCRLEEIQHEDLPAWRSQPCQFPQLRSPAKLNLVDEMMNFFTGRTNGAAMSQEADRPEAAPVTHGTGWIVVDERATASAADIRQGYLGDCWLLSALAVVAERRSMLRRILLTREVNPEGVYAVQLCIAGLWKTVYIDGFFPCRADTRTLVYSHCRGAQLWVALVEKALAKEFGSYAALTSGRSLEGLAILTGAPCESYELQSDAVQSNQEERELIWAKLLSGAERGCLIGASCGAGRMTLPDEAYQALGLYPRHAYSVLQVRSAGPHQLLLLRNPWGRGEWRGRFSPGHRASWAELEPQYRQELTDVLSSGDHQQDSGLFWIGFDDLLAYFDSVDIAHCPLNESEVHEVRLSCLLKPKEPLEVFAMTVLERTALDLVLYQPCNRYSDSIVLGDLCLVVCQGDNDLRPGRIIHQTQRYVRNFIMLSAVLDPGVYTVACLSFNKWTLDKPVKLNLAVHSSQQPVLLEQMQCGSRHWLAELVCKLAEKCAPRCQLRPGVDSYYLTTGWAGLICVVVNRDPRQCMLVKCECNGSENVVSTRGAIESTDIIPPLHRQVVMLLSQLESSERYSVHHRIVHQPLHPHHISRMQMHVPPLTDEVSCLHAVLPLD</sequence>
<keyword evidence="5 9" id="KW-0378">Hydrolase</keyword>
<evidence type="ECO:0000259" key="12">
    <source>
        <dbReference type="PROSITE" id="PS50203"/>
    </source>
</evidence>
<keyword evidence="6 9" id="KW-0788">Thiol protease</keyword>
<dbReference type="PROSITE" id="PS50199">
    <property type="entry name" value="ZF_RANBP2_2"/>
    <property type="match status" value="1"/>
</dbReference>
<dbReference type="CDD" id="cd00044">
    <property type="entry name" value="CysPc"/>
    <property type="match status" value="1"/>
</dbReference>
<dbReference type="GO" id="GO:0004198">
    <property type="term" value="F:calcium-dependent cysteine-type endopeptidase activity"/>
    <property type="evidence" value="ECO:0007669"/>
    <property type="project" value="InterPro"/>
</dbReference>
<dbReference type="EMBL" id="NIVC01000894">
    <property type="protein sequence ID" value="PAA75239.1"/>
    <property type="molecule type" value="Genomic_DNA"/>
</dbReference>
<accession>A0A267FQB9</accession>
<reference evidence="13 14" key="1">
    <citation type="submission" date="2017-06" db="EMBL/GenBank/DDBJ databases">
        <title>A platform for efficient transgenesis in Macrostomum lignano, a flatworm model organism for stem cell research.</title>
        <authorList>
            <person name="Berezikov E."/>
        </authorList>
    </citation>
    <scope>NUCLEOTIDE SEQUENCE [LARGE SCALE GENOMIC DNA]</scope>
    <source>
        <strain evidence="13">DV1</strain>
        <tissue evidence="13">Whole organism</tissue>
    </source>
</reference>
<dbReference type="PANTHER" id="PTHR10183:SF382">
    <property type="entry name" value="CALPAIN-15"/>
    <property type="match status" value="1"/>
</dbReference>
<gene>
    <name evidence="13" type="ORF">BOX15_Mlig001223g1</name>
</gene>
<dbReference type="InterPro" id="IPR038765">
    <property type="entry name" value="Papain-like_cys_pep_sf"/>
</dbReference>
<protein>
    <recommendedName>
        <fullName evidence="15">Calpain catalytic domain-containing protein</fullName>
    </recommendedName>
</protein>
<keyword evidence="14" id="KW-1185">Reference proteome</keyword>
<feature type="domain" description="RanBP2-type" evidence="11">
    <location>
        <begin position="7"/>
        <end position="36"/>
    </location>
</feature>
<evidence type="ECO:0000256" key="2">
    <source>
        <dbReference type="ARBA" id="ARBA00022670"/>
    </source>
</evidence>
<dbReference type="Pfam" id="PF00648">
    <property type="entry name" value="Peptidase_C2"/>
    <property type="match status" value="1"/>
</dbReference>
<proteinExistence type="inferred from homology"/>
<keyword evidence="4 10" id="KW-0863">Zinc-finger</keyword>
<dbReference type="Gene3D" id="2.30.30.380">
    <property type="entry name" value="Zn-finger domain of Sec23/24"/>
    <property type="match status" value="1"/>
</dbReference>
<feature type="active site" evidence="8 9">
    <location>
        <position position="396"/>
    </location>
</feature>
<dbReference type="GO" id="GO:0006508">
    <property type="term" value="P:proteolysis"/>
    <property type="evidence" value="ECO:0007669"/>
    <property type="project" value="UniProtKB-KW"/>
</dbReference>
<organism evidence="13 14">
    <name type="scientific">Macrostomum lignano</name>
    <dbReference type="NCBI Taxonomy" id="282301"/>
    <lineage>
        <taxon>Eukaryota</taxon>
        <taxon>Metazoa</taxon>
        <taxon>Spiralia</taxon>
        <taxon>Lophotrochozoa</taxon>
        <taxon>Platyhelminthes</taxon>
        <taxon>Rhabditophora</taxon>
        <taxon>Macrostomorpha</taxon>
        <taxon>Macrostomida</taxon>
        <taxon>Macrostomidae</taxon>
        <taxon>Macrostomum</taxon>
    </lineage>
</organism>
<evidence type="ECO:0000256" key="4">
    <source>
        <dbReference type="ARBA" id="ARBA00022771"/>
    </source>
</evidence>
<evidence type="ECO:0000256" key="7">
    <source>
        <dbReference type="ARBA" id="ARBA00022833"/>
    </source>
</evidence>
<evidence type="ECO:0000256" key="3">
    <source>
        <dbReference type="ARBA" id="ARBA00022723"/>
    </source>
</evidence>
<evidence type="ECO:0000256" key="10">
    <source>
        <dbReference type="PROSITE-ProRule" id="PRU00322"/>
    </source>
</evidence>
<evidence type="ECO:0000256" key="5">
    <source>
        <dbReference type="ARBA" id="ARBA00022801"/>
    </source>
</evidence>
<dbReference type="GO" id="GO:0008270">
    <property type="term" value="F:zinc ion binding"/>
    <property type="evidence" value="ECO:0007669"/>
    <property type="project" value="UniProtKB-KW"/>
</dbReference>
<dbReference type="Pfam" id="PF00641">
    <property type="entry name" value="Zn_ribbon_RanBP"/>
    <property type="match status" value="1"/>
</dbReference>
<dbReference type="PROSITE" id="PS01358">
    <property type="entry name" value="ZF_RANBP2_1"/>
    <property type="match status" value="1"/>
</dbReference>
<dbReference type="InterPro" id="IPR036443">
    <property type="entry name" value="Znf_RanBP2_sf"/>
</dbReference>
<evidence type="ECO:0008006" key="15">
    <source>
        <dbReference type="Google" id="ProtNLM"/>
    </source>
</evidence>
<comment type="similarity">
    <text evidence="1">Belongs to the peptidase C2 family.</text>
</comment>
<dbReference type="AlphaFoldDB" id="A0A267FQB9"/>
<dbReference type="PANTHER" id="PTHR10183">
    <property type="entry name" value="CALPAIN"/>
    <property type="match status" value="1"/>
</dbReference>
<feature type="non-terminal residue" evidence="13">
    <location>
        <position position="1"/>
    </location>
</feature>
<keyword evidence="2 9" id="KW-0645">Protease</keyword>